<evidence type="ECO:0000313" key="4">
    <source>
        <dbReference type="EMBL" id="MBD8083384.1"/>
    </source>
</evidence>
<feature type="signal peptide" evidence="2">
    <location>
        <begin position="1"/>
        <end position="22"/>
    </location>
</feature>
<dbReference type="SUPFAM" id="SSF53474">
    <property type="entry name" value="alpha/beta-Hydrolases"/>
    <property type="match status" value="1"/>
</dbReference>
<proteinExistence type="predicted"/>
<dbReference type="PROSITE" id="PS51257">
    <property type="entry name" value="PROKAR_LIPOPROTEIN"/>
    <property type="match status" value="1"/>
</dbReference>
<dbReference type="PANTHER" id="PTHR48081">
    <property type="entry name" value="AB HYDROLASE SUPERFAMILY PROTEIN C4A8.06C"/>
    <property type="match status" value="1"/>
</dbReference>
<reference evidence="4 5" key="1">
    <citation type="submission" date="2020-09" db="EMBL/GenBank/DDBJ databases">
        <title>Genome seq and assembly of Chryseobacterium sp.</title>
        <authorList>
            <person name="Chhetri G."/>
        </authorList>
    </citation>
    <scope>NUCLEOTIDE SEQUENCE [LARGE SCALE GENOMIC DNA]</scope>
    <source>
        <strain evidence="4 5">GCR10</strain>
    </source>
</reference>
<feature type="domain" description="BD-FAE-like" evidence="3">
    <location>
        <begin position="40"/>
        <end position="217"/>
    </location>
</feature>
<keyword evidence="2" id="KW-0732">Signal</keyword>
<dbReference type="Pfam" id="PF20434">
    <property type="entry name" value="BD-FAE"/>
    <property type="match status" value="1"/>
</dbReference>
<name>A0ABR8ZE73_9FLAO</name>
<accession>A0ABR8ZE73</accession>
<gene>
    <name evidence="4" type="ORF">IC610_13270</name>
</gene>
<evidence type="ECO:0000256" key="2">
    <source>
        <dbReference type="SAM" id="SignalP"/>
    </source>
</evidence>
<protein>
    <submittedName>
        <fullName evidence="4">Alpha/beta hydrolase</fullName>
    </submittedName>
</protein>
<dbReference type="GO" id="GO:0016787">
    <property type="term" value="F:hydrolase activity"/>
    <property type="evidence" value="ECO:0007669"/>
    <property type="project" value="UniProtKB-KW"/>
</dbReference>
<dbReference type="InterPro" id="IPR029058">
    <property type="entry name" value="AB_hydrolase_fold"/>
</dbReference>
<dbReference type="Gene3D" id="3.40.50.1820">
    <property type="entry name" value="alpha/beta hydrolase"/>
    <property type="match status" value="1"/>
</dbReference>
<organism evidence="4 5">
    <name type="scientific">Chryseobacterium caseinilyticum</name>
    <dbReference type="NCBI Taxonomy" id="2771428"/>
    <lineage>
        <taxon>Bacteria</taxon>
        <taxon>Pseudomonadati</taxon>
        <taxon>Bacteroidota</taxon>
        <taxon>Flavobacteriia</taxon>
        <taxon>Flavobacteriales</taxon>
        <taxon>Weeksellaceae</taxon>
        <taxon>Chryseobacterium group</taxon>
        <taxon>Chryseobacterium</taxon>
    </lineage>
</organism>
<dbReference type="EMBL" id="JACYFS010000004">
    <property type="protein sequence ID" value="MBD8083384.1"/>
    <property type="molecule type" value="Genomic_DNA"/>
</dbReference>
<feature type="chain" id="PRO_5045754578" evidence="2">
    <location>
        <begin position="23"/>
        <end position="276"/>
    </location>
</feature>
<evidence type="ECO:0000259" key="3">
    <source>
        <dbReference type="Pfam" id="PF20434"/>
    </source>
</evidence>
<dbReference type="InterPro" id="IPR050300">
    <property type="entry name" value="GDXG_lipolytic_enzyme"/>
</dbReference>
<keyword evidence="1 4" id="KW-0378">Hydrolase</keyword>
<keyword evidence="5" id="KW-1185">Reference proteome</keyword>
<dbReference type="InterPro" id="IPR049492">
    <property type="entry name" value="BD-FAE-like_dom"/>
</dbReference>
<dbReference type="RefSeq" id="WP_191737306.1">
    <property type="nucleotide sequence ID" value="NZ_JACYFS010000004.1"/>
</dbReference>
<sequence>MRFSFCIFFIMVLIVSSCKSTAVYKDIPFTQNTAGTDIKLNIFTPKKADKNNYPVLIFVHGGNWNKGNKKTYTLMGKNFARKNIIAVIPDYTLSPNADVDQMTREIAAAIQFTKEDAQKYNGDSRKIFVSGHSAGGQLAASAVMNPKYQIPENTVSGIILIDAAGIDMKNYLEKNPPTSESNYDVTWSTDPQKWKEASPIYFINEKTPPFLMYVGEKTYPSIKVANENFLKALHPFQPNVKPVFINKKHIPMVIQYFFPWSKRFDETLEFIKRSEN</sequence>
<dbReference type="Proteomes" id="UP000637299">
    <property type="component" value="Unassembled WGS sequence"/>
</dbReference>
<comment type="caution">
    <text evidence="4">The sequence shown here is derived from an EMBL/GenBank/DDBJ whole genome shotgun (WGS) entry which is preliminary data.</text>
</comment>
<evidence type="ECO:0000256" key="1">
    <source>
        <dbReference type="ARBA" id="ARBA00022801"/>
    </source>
</evidence>
<evidence type="ECO:0000313" key="5">
    <source>
        <dbReference type="Proteomes" id="UP000637299"/>
    </source>
</evidence>
<dbReference type="PANTHER" id="PTHR48081:SF33">
    <property type="entry name" value="KYNURENINE FORMAMIDASE"/>
    <property type="match status" value="1"/>
</dbReference>